<dbReference type="Gene3D" id="2.60.120.1360">
    <property type="match status" value="1"/>
</dbReference>
<dbReference type="Pfam" id="PF22753">
    <property type="entry name" value="Ape1_N"/>
    <property type="match status" value="1"/>
</dbReference>
<dbReference type="Pfam" id="PF00657">
    <property type="entry name" value="Lipase_GDSL"/>
    <property type="match status" value="1"/>
</dbReference>
<evidence type="ECO:0000256" key="1">
    <source>
        <dbReference type="SAM" id="SignalP"/>
    </source>
</evidence>
<keyword evidence="4" id="KW-1185">Reference proteome</keyword>
<dbReference type="Gene3D" id="3.40.50.1110">
    <property type="entry name" value="SGNH hydrolase"/>
    <property type="match status" value="1"/>
</dbReference>
<organism evidence="3 4">
    <name type="scientific">Moraxella nasicaprae</name>
    <dbReference type="NCBI Taxonomy" id="2904122"/>
    <lineage>
        <taxon>Bacteria</taxon>
        <taxon>Pseudomonadati</taxon>
        <taxon>Pseudomonadota</taxon>
        <taxon>Gammaproteobacteria</taxon>
        <taxon>Moraxellales</taxon>
        <taxon>Moraxellaceae</taxon>
        <taxon>Moraxella</taxon>
    </lineage>
</organism>
<keyword evidence="1" id="KW-0732">Signal</keyword>
<dbReference type="Proteomes" id="UP001063782">
    <property type="component" value="Chromosome"/>
</dbReference>
<dbReference type="InterPro" id="IPR036514">
    <property type="entry name" value="SGNH_hydro_sf"/>
</dbReference>
<evidence type="ECO:0000313" key="3">
    <source>
        <dbReference type="EMBL" id="UXZ04220.1"/>
    </source>
</evidence>
<dbReference type="PANTHER" id="PTHR30383">
    <property type="entry name" value="THIOESTERASE 1/PROTEASE 1/LYSOPHOSPHOLIPASE L1"/>
    <property type="match status" value="1"/>
</dbReference>
<dbReference type="RefSeq" id="WP_263075704.1">
    <property type="nucleotide sequence ID" value="NZ_CP089977.1"/>
</dbReference>
<evidence type="ECO:0000313" key="4">
    <source>
        <dbReference type="Proteomes" id="UP001063782"/>
    </source>
</evidence>
<dbReference type="InterPro" id="IPR051532">
    <property type="entry name" value="Ester_Hydrolysis_Enzymes"/>
</dbReference>
<feature type="signal peptide" evidence="1">
    <location>
        <begin position="1"/>
        <end position="19"/>
    </location>
</feature>
<gene>
    <name evidence="3" type="ORF">LU297_06295</name>
</gene>
<protein>
    <submittedName>
        <fullName evidence="3">GDSL-type esterase/lipase family protein</fullName>
    </submittedName>
</protein>
<dbReference type="InterPro" id="IPR055041">
    <property type="entry name" value="Ape1_N"/>
</dbReference>
<proteinExistence type="predicted"/>
<dbReference type="SUPFAM" id="SSF52266">
    <property type="entry name" value="SGNH hydrolase"/>
    <property type="match status" value="1"/>
</dbReference>
<name>A0ABY6F2U4_9GAMM</name>
<dbReference type="InterPro" id="IPR001087">
    <property type="entry name" value="GDSL"/>
</dbReference>
<accession>A0ABY6F2U4</accession>
<sequence>MKKMMIGAMLAVISTQGFANYLTNYGEPNTQKLIDAMNKNSFHVVQLGDSHTAGDSMTEALRGKLQARYGNGGMGWAMPMYFSGQRLAQFGYDNQGWTAISSRRQQQEDYTLGGLIAKPNGSGSRLTIKAKQEQPEQLIFASIKQSAYDGVFYGGDAYGANFTLQAPKKDGSWQLAQFTAKLPFSITAQGEMNGSYIGGWWAFNPSRVGAVVSALGINGAELAHWNRWNESAWKHELKSIAPNLIILAYGTNEAYGERSPSVVRQTLKKQIEHIRSTTPESAIMIVSAPEALKKTTGSCGVRPQNLTEIQQVQQEVAQSEQTLFWDWQQAMGGSCSMKGWIASGKAVKDGVHFTHKGYSQLGEQLANDLISLSR</sequence>
<dbReference type="EMBL" id="CP089977">
    <property type="protein sequence ID" value="UXZ04220.1"/>
    <property type="molecule type" value="Genomic_DNA"/>
</dbReference>
<feature type="domain" description="Peptidoglycan O-acetylesterase N-terminal" evidence="2">
    <location>
        <begin position="72"/>
        <end position="185"/>
    </location>
</feature>
<feature type="chain" id="PRO_5046093788" evidence="1">
    <location>
        <begin position="20"/>
        <end position="374"/>
    </location>
</feature>
<evidence type="ECO:0000259" key="2">
    <source>
        <dbReference type="Pfam" id="PF22753"/>
    </source>
</evidence>
<reference evidence="3" key="1">
    <citation type="submission" date="2021-12" db="EMBL/GenBank/DDBJ databases">
        <title>taxonomy of Moraxella sp. ZY201224.</title>
        <authorList>
            <person name="Li F."/>
        </authorList>
    </citation>
    <scope>NUCLEOTIDE SEQUENCE</scope>
    <source>
        <strain evidence="3">ZY201224</strain>
    </source>
</reference>